<reference evidence="1" key="1">
    <citation type="submission" date="2021-03" db="EMBL/GenBank/DDBJ databases">
        <authorList>
            <consortium name="DOE Joint Genome Institute"/>
            <person name="Ahrendt S."/>
            <person name="Looney B.P."/>
            <person name="Miyauchi S."/>
            <person name="Morin E."/>
            <person name="Drula E."/>
            <person name="Courty P.E."/>
            <person name="Chicoki N."/>
            <person name="Fauchery L."/>
            <person name="Kohler A."/>
            <person name="Kuo A."/>
            <person name="Labutti K."/>
            <person name="Pangilinan J."/>
            <person name="Lipzen A."/>
            <person name="Riley R."/>
            <person name="Andreopoulos W."/>
            <person name="He G."/>
            <person name="Johnson J."/>
            <person name="Barry K.W."/>
            <person name="Grigoriev I.V."/>
            <person name="Nagy L."/>
            <person name="Hibbett D."/>
            <person name="Henrissat B."/>
            <person name="Matheny P.B."/>
            <person name="Labbe J."/>
            <person name="Martin F."/>
        </authorList>
    </citation>
    <scope>NUCLEOTIDE SEQUENCE</scope>
    <source>
        <strain evidence="1">HHB10654</strain>
    </source>
</reference>
<accession>A0ACB8SWW3</accession>
<evidence type="ECO:0000313" key="2">
    <source>
        <dbReference type="Proteomes" id="UP000814140"/>
    </source>
</evidence>
<reference evidence="1" key="2">
    <citation type="journal article" date="2022" name="New Phytol.">
        <title>Evolutionary transition to the ectomycorrhizal habit in the genomes of a hyperdiverse lineage of mushroom-forming fungi.</title>
        <authorList>
            <person name="Looney B."/>
            <person name="Miyauchi S."/>
            <person name="Morin E."/>
            <person name="Drula E."/>
            <person name="Courty P.E."/>
            <person name="Kohler A."/>
            <person name="Kuo A."/>
            <person name="LaButti K."/>
            <person name="Pangilinan J."/>
            <person name="Lipzen A."/>
            <person name="Riley R."/>
            <person name="Andreopoulos W."/>
            <person name="He G."/>
            <person name="Johnson J."/>
            <person name="Nolan M."/>
            <person name="Tritt A."/>
            <person name="Barry K.W."/>
            <person name="Grigoriev I.V."/>
            <person name="Nagy L.G."/>
            <person name="Hibbett D."/>
            <person name="Henrissat B."/>
            <person name="Matheny P.B."/>
            <person name="Labbe J."/>
            <person name="Martin F.M."/>
        </authorList>
    </citation>
    <scope>NUCLEOTIDE SEQUENCE</scope>
    <source>
        <strain evidence="1">HHB10654</strain>
    </source>
</reference>
<protein>
    <submittedName>
        <fullName evidence="1">MFS general substrate transporter</fullName>
    </submittedName>
</protein>
<proteinExistence type="predicted"/>
<name>A0ACB8SWW3_9AGAM</name>
<dbReference type="Proteomes" id="UP000814140">
    <property type="component" value="Unassembled WGS sequence"/>
</dbReference>
<gene>
    <name evidence="1" type="ORF">BV25DRAFT_1871079</name>
</gene>
<dbReference type="EMBL" id="MU277217">
    <property type="protein sequence ID" value="KAI0060642.1"/>
    <property type="molecule type" value="Genomic_DNA"/>
</dbReference>
<sequence>MATIYTTGDNLSEHTLTGVVHEIQYEEGDRRNPINFSKPRKWAITMVACMFTALSAAAAGSYNLGFGSMTRDLNCTDFQATIGLSVYALGFGIIPLFSAPFSEELGRRPLYLFSCIGFLLMHLMVAEAKNIQTVILGRLLGGAFGSTGSTMVGGSIADIWRPHERGLPMSLFAVVALSGTGIGPVAAGWIEADPRFEWRWIQWFHLIAAGLTFCLLFVFMTETRTTVIQTRMAKKLRKETGDQRYRALAEIELPSLKTLLIISCTRPLRLLLTEPVVASISLWIGFAWGILYCMIESIGPAFQSLHGFGVGETGTVFVTVVIGSILGFISNMHQERLYQKGHQKRGPEARLYWACCGGVLFPIGMFIYAWTTFPSVPWIAMAIAITIFIWATFIIYLSSFSYLADCYGPYASSAIAGQSLCRNLVAMAFPLFTRQMFNALTYKWGNTLFACIAVLMAPIPFILFRYGPEIRARSTFSRRAMELM</sequence>
<evidence type="ECO:0000313" key="1">
    <source>
        <dbReference type="EMBL" id="KAI0060642.1"/>
    </source>
</evidence>
<organism evidence="1 2">
    <name type="scientific">Artomyces pyxidatus</name>
    <dbReference type="NCBI Taxonomy" id="48021"/>
    <lineage>
        <taxon>Eukaryota</taxon>
        <taxon>Fungi</taxon>
        <taxon>Dikarya</taxon>
        <taxon>Basidiomycota</taxon>
        <taxon>Agaricomycotina</taxon>
        <taxon>Agaricomycetes</taxon>
        <taxon>Russulales</taxon>
        <taxon>Auriscalpiaceae</taxon>
        <taxon>Artomyces</taxon>
    </lineage>
</organism>
<keyword evidence="2" id="KW-1185">Reference proteome</keyword>
<comment type="caution">
    <text evidence="1">The sequence shown here is derived from an EMBL/GenBank/DDBJ whole genome shotgun (WGS) entry which is preliminary data.</text>
</comment>